<dbReference type="Proteomes" id="UP000307790">
    <property type="component" value="Unassembled WGS sequence"/>
</dbReference>
<protein>
    <submittedName>
        <fullName evidence="2">Phosphotyrosine protein phosphatase</fullName>
    </submittedName>
</protein>
<organism evidence="2 3">
    <name type="scientific">Thalassotalea litorea</name>
    <dbReference type="NCBI Taxonomy" id="2020715"/>
    <lineage>
        <taxon>Bacteria</taxon>
        <taxon>Pseudomonadati</taxon>
        <taxon>Pseudomonadota</taxon>
        <taxon>Gammaproteobacteria</taxon>
        <taxon>Alteromonadales</taxon>
        <taxon>Colwelliaceae</taxon>
        <taxon>Thalassotalea</taxon>
    </lineage>
</organism>
<feature type="domain" description="Phosphotyrosine protein phosphatase I" evidence="1">
    <location>
        <begin position="2"/>
        <end position="100"/>
    </location>
</feature>
<dbReference type="PIRSF" id="PIRSF029416">
    <property type="entry name" value="UCP029416_PTP"/>
    <property type="match status" value="1"/>
</dbReference>
<dbReference type="InterPro" id="IPR023485">
    <property type="entry name" value="Ptyr_pPase"/>
</dbReference>
<dbReference type="Gene3D" id="3.40.50.2300">
    <property type="match status" value="1"/>
</dbReference>
<dbReference type="InterPro" id="IPR036196">
    <property type="entry name" value="Ptyr_pPase_sf"/>
</dbReference>
<dbReference type="SUPFAM" id="SSF52788">
    <property type="entry name" value="Phosphotyrosine protein phosphatases I"/>
    <property type="match status" value="1"/>
</dbReference>
<dbReference type="InterPro" id="IPR016919">
    <property type="entry name" value="UCP029416_PTP"/>
</dbReference>
<dbReference type="EMBL" id="VCBC01000005">
    <property type="protein sequence ID" value="TLU66151.1"/>
    <property type="molecule type" value="Genomic_DNA"/>
</dbReference>
<evidence type="ECO:0000313" key="2">
    <source>
        <dbReference type="EMBL" id="TLU66151.1"/>
    </source>
</evidence>
<dbReference type="OrthoDB" id="7210484at2"/>
<keyword evidence="3" id="KW-1185">Reference proteome</keyword>
<evidence type="ECO:0000259" key="1">
    <source>
        <dbReference type="SMART" id="SM00226"/>
    </source>
</evidence>
<dbReference type="SMART" id="SM00226">
    <property type="entry name" value="LMWPc"/>
    <property type="match status" value="1"/>
</dbReference>
<name>A0A5R9IS83_9GAMM</name>
<sequence>MPNILFLCSKNKLRSPTAEAVFCNIDGWEVSSAGISRDAEVHVSLEDIEWADYIFVMENAHKKKLSKKFGSAINGQSVISLGIPDDYEYMDQELIDLLKSKVPAYVK</sequence>
<reference evidence="2 3" key="1">
    <citation type="submission" date="2019-05" db="EMBL/GenBank/DDBJ databases">
        <title>Genome sequences of Thalassotalea litorea 1K03283.</title>
        <authorList>
            <person name="Zhang D."/>
        </authorList>
    </citation>
    <scope>NUCLEOTIDE SEQUENCE [LARGE SCALE GENOMIC DNA]</scope>
    <source>
        <strain evidence="2 3">MCCC 1K03283</strain>
    </source>
</reference>
<dbReference type="AlphaFoldDB" id="A0A5R9IS83"/>
<accession>A0A5R9IS83</accession>
<dbReference type="RefSeq" id="WP_138319027.1">
    <property type="nucleotide sequence ID" value="NZ_VCBC01000005.1"/>
</dbReference>
<evidence type="ECO:0000313" key="3">
    <source>
        <dbReference type="Proteomes" id="UP000307790"/>
    </source>
</evidence>
<proteinExistence type="predicted"/>
<comment type="caution">
    <text evidence="2">The sequence shown here is derived from an EMBL/GenBank/DDBJ whole genome shotgun (WGS) entry which is preliminary data.</text>
</comment>
<gene>
    <name evidence="2" type="ORF">FE810_05370</name>
</gene>